<dbReference type="HOGENOM" id="CLU_004534_2_0_11"/>
<dbReference type="PANTHER" id="PTHR43077">
    <property type="entry name" value="TRANSPORT PERMEASE YVFS-RELATED"/>
    <property type="match status" value="1"/>
</dbReference>
<dbReference type="STRING" id="633147.Olsu_1077"/>
<keyword evidence="4 5" id="KW-0472">Membrane</keyword>
<feature type="transmembrane region" description="Helical" evidence="5">
    <location>
        <begin position="587"/>
        <end position="611"/>
    </location>
</feature>
<evidence type="ECO:0000256" key="1">
    <source>
        <dbReference type="ARBA" id="ARBA00004141"/>
    </source>
</evidence>
<keyword evidence="8" id="KW-1185">Reference proteome</keyword>
<keyword evidence="2 5" id="KW-0812">Transmembrane</keyword>
<organism evidence="7 8">
    <name type="scientific">Olsenella uli (strain ATCC 49627 / DSM 7084 / CCUG 31166 / CIP 109912 / JCM 12494 / LMG 11480 / NCIMB 702895 / VPI D76D-27C)</name>
    <name type="common">Lactobacillus uli</name>
    <dbReference type="NCBI Taxonomy" id="633147"/>
    <lineage>
        <taxon>Bacteria</taxon>
        <taxon>Bacillati</taxon>
        <taxon>Actinomycetota</taxon>
        <taxon>Coriobacteriia</taxon>
        <taxon>Coriobacteriales</taxon>
        <taxon>Atopobiaceae</taxon>
        <taxon>Olsenella</taxon>
    </lineage>
</organism>
<dbReference type="PANTHER" id="PTHR43077:SF10">
    <property type="entry name" value="TRANSPORT PERMEASE PROTEIN"/>
    <property type="match status" value="1"/>
</dbReference>
<dbReference type="OrthoDB" id="9811483at2"/>
<evidence type="ECO:0000256" key="4">
    <source>
        <dbReference type="ARBA" id="ARBA00023136"/>
    </source>
</evidence>
<evidence type="ECO:0000256" key="2">
    <source>
        <dbReference type="ARBA" id="ARBA00022692"/>
    </source>
</evidence>
<dbReference type="NCBIfam" id="TIGR03062">
    <property type="entry name" value="pip_yhgE_Cterm"/>
    <property type="match status" value="1"/>
</dbReference>
<feature type="transmembrane region" description="Helical" evidence="5">
    <location>
        <begin position="20"/>
        <end position="38"/>
    </location>
</feature>
<evidence type="ECO:0000313" key="8">
    <source>
        <dbReference type="Proteomes" id="UP000000333"/>
    </source>
</evidence>
<dbReference type="GO" id="GO:0016020">
    <property type="term" value="C:membrane"/>
    <property type="evidence" value="ECO:0007669"/>
    <property type="project" value="UniProtKB-SubCell"/>
</dbReference>
<dbReference type="GeneID" id="78512497"/>
<dbReference type="EMBL" id="CP002106">
    <property type="protein sequence ID" value="ADK68187.1"/>
    <property type="molecule type" value="Genomic_DNA"/>
</dbReference>
<feature type="transmembrane region" description="Helical" evidence="5">
    <location>
        <begin position="701"/>
        <end position="722"/>
    </location>
</feature>
<dbReference type="InterPro" id="IPR013525">
    <property type="entry name" value="ABC2_TM"/>
</dbReference>
<name>E1QVN4_OLSUV</name>
<gene>
    <name evidence="7" type="ordered locus">Olsu_1077</name>
</gene>
<reference evidence="7 8" key="1">
    <citation type="journal article" date="2010" name="Stand. Genomic Sci.">
        <title>Complete genome sequence of Olsenella uli type strain (VPI D76D-27C).</title>
        <authorList>
            <person name="Goker M."/>
            <person name="Held B."/>
            <person name="Lucas S."/>
            <person name="Nolan M."/>
            <person name="Yasawong M."/>
            <person name="Glavina Del Rio T."/>
            <person name="Tice H."/>
            <person name="Cheng J.F."/>
            <person name="Bruce D."/>
            <person name="Detter J.C."/>
            <person name="Tapia R."/>
            <person name="Han C."/>
            <person name="Goodwin L."/>
            <person name="Pitluck S."/>
            <person name="Liolios K."/>
            <person name="Ivanova N."/>
            <person name="Mavromatis K."/>
            <person name="Mikhailova N."/>
            <person name="Pati A."/>
            <person name="Chen A."/>
            <person name="Palaniappan K."/>
            <person name="Land M."/>
            <person name="Hauser L."/>
            <person name="Chang Y.J."/>
            <person name="Jeffries C.D."/>
            <person name="Rohde M."/>
            <person name="Sikorski J."/>
            <person name="Pukall R."/>
            <person name="Woyke T."/>
            <person name="Bristow J."/>
            <person name="Eisen J.A."/>
            <person name="Markowitz V."/>
            <person name="Hugenholtz P."/>
            <person name="Kyrpides N.C."/>
            <person name="Klenk H.P."/>
            <person name="Lapidus A."/>
        </authorList>
    </citation>
    <scope>NUCLEOTIDE SEQUENCE [LARGE SCALE GENOMIC DNA]</scope>
    <source>
        <strain evidence="8">ATCC 49627 / DSM 7084 / CIP 109912 / JCM 12494 / NCIMB 702895 / VPI D76D-27C</strain>
    </source>
</reference>
<evidence type="ECO:0000313" key="7">
    <source>
        <dbReference type="EMBL" id="ADK68187.1"/>
    </source>
</evidence>
<dbReference type="InterPro" id="IPR051328">
    <property type="entry name" value="T7SS_ABC-Transporter"/>
</dbReference>
<dbReference type="Pfam" id="PF12698">
    <property type="entry name" value="ABC2_membrane_3"/>
    <property type="match status" value="2"/>
</dbReference>
<dbReference type="AlphaFoldDB" id="E1QVN4"/>
<keyword evidence="3 5" id="KW-1133">Transmembrane helix</keyword>
<dbReference type="RefSeq" id="WP_013251939.1">
    <property type="nucleotide sequence ID" value="NC_014363.1"/>
</dbReference>
<evidence type="ECO:0000256" key="3">
    <source>
        <dbReference type="ARBA" id="ARBA00022989"/>
    </source>
</evidence>
<dbReference type="NCBIfam" id="TIGR03061">
    <property type="entry name" value="pip_yhgE_Nterm"/>
    <property type="match status" value="1"/>
</dbReference>
<feature type="transmembrane region" description="Helical" evidence="5">
    <location>
        <begin position="649"/>
        <end position="669"/>
    </location>
</feature>
<dbReference type="Proteomes" id="UP000000333">
    <property type="component" value="Chromosome"/>
</dbReference>
<dbReference type="KEGG" id="ols:Olsu_1077"/>
<dbReference type="eggNOG" id="COG1511">
    <property type="taxonomic scope" value="Bacteria"/>
</dbReference>
<sequence length="743" mass="78417">MSRVWSFIRRDARNVCRNVISLVVCVGMVVIPSFYAWFNIAGSWDPYGNTRNLKVALACSDAGYSGRLVPVRVNIGESVVSKLRASDKIGYTVTSEDDAVEGVRSGEYYAAIVIPKDFSADMMTVLSSDPHRPQVLFYGNEKENAIASIVTSKASSSVRQTIDETFADAVFEVGASTLSDLDDYLDDDQLASVARQLDSAVADSAGALRSTGAAMRGYATLVSSTRTLLGDSSRLIDTSLSSALDANLALGDAASGVRGLGGTLDGATASVNDAIRTGEGGIDSVSDAIDKAFEVADGQSDKLVDSLADVKTISDERAQGLRDAAQQTRATHDALVAALDAVADQGSPLYLALKRAEQATGDLASSLESATQRADELSSGISGVMDQISQDKADATQARQELGALVGKARTDLAQVQTDYEATLKGRLSNLADSIDGAARDVSDVGGDLRQTLGSLDAAAGSADSSLAGIEDTLGDAADRLDVSAGRLDDLRARVSQALASDDVGQVRAILSADAGDLASFISSPVNVSRNAVFPVANNGSAMAPFYSTLAIWIGGVVLCALVRIAPSGEALRETGARPRHAYFGRLAFFLVIGLMQSSLVLLGDLFFLRIQCVHPWLFLLAGWFASIVFVNIVYALTASFGDVGKAIAVVLMVIQVAGSGGTFPLQMLPPFFQVLYPFLPFVHAESALRAAIAGLWGADFWLSMGALALFLVPSLLLGLVLRKPVVRMNEWVERNLERTSFM</sequence>
<evidence type="ECO:0000259" key="6">
    <source>
        <dbReference type="Pfam" id="PF12698"/>
    </source>
</evidence>
<protein>
    <submittedName>
        <fullName evidence="7">YhgE/Pip C-terminal domain protein</fullName>
    </submittedName>
</protein>
<comment type="subcellular location">
    <subcellularLocation>
        <location evidence="1">Membrane</location>
        <topology evidence="1">Multi-pass membrane protein</topology>
    </subcellularLocation>
</comment>
<feature type="domain" description="ABC-2 type transporter transmembrane" evidence="6">
    <location>
        <begin position="542"/>
        <end position="720"/>
    </location>
</feature>
<feature type="domain" description="ABC-2 type transporter transmembrane" evidence="6">
    <location>
        <begin position="22"/>
        <end position="163"/>
    </location>
</feature>
<feature type="transmembrane region" description="Helical" evidence="5">
    <location>
        <begin position="617"/>
        <end position="637"/>
    </location>
</feature>
<proteinExistence type="predicted"/>
<accession>E1QVN4</accession>
<dbReference type="Gene3D" id="3.40.1710.10">
    <property type="entry name" value="abc type-2 transporter like domain"/>
    <property type="match status" value="1"/>
</dbReference>
<feature type="transmembrane region" description="Helical" evidence="5">
    <location>
        <begin position="546"/>
        <end position="566"/>
    </location>
</feature>
<dbReference type="InterPro" id="IPR017501">
    <property type="entry name" value="Phage_infect_YhgE_C"/>
</dbReference>
<dbReference type="InterPro" id="IPR017500">
    <property type="entry name" value="Phage_infect_YhgE_N"/>
</dbReference>
<dbReference type="GO" id="GO:0140359">
    <property type="term" value="F:ABC-type transporter activity"/>
    <property type="evidence" value="ECO:0007669"/>
    <property type="project" value="InterPro"/>
</dbReference>
<evidence type="ECO:0000256" key="5">
    <source>
        <dbReference type="SAM" id="Phobius"/>
    </source>
</evidence>
<dbReference type="PATRIC" id="fig|633147.7.peg.467"/>